<dbReference type="EMBL" id="KV407454">
    <property type="protein sequence ID" value="KZF26667.1"/>
    <property type="molecule type" value="Genomic_DNA"/>
</dbReference>
<keyword evidence="2" id="KW-0677">Repeat</keyword>
<dbReference type="GeneID" id="28899785"/>
<feature type="region of interest" description="Disordered" evidence="4">
    <location>
        <begin position="622"/>
        <end position="655"/>
    </location>
</feature>
<accession>A0A165JV19</accession>
<dbReference type="FunFam" id="2.130.10.10:FF:000697">
    <property type="entry name" value="WD repeat protein, variant"/>
    <property type="match status" value="1"/>
</dbReference>
<feature type="compositionally biased region" description="Polar residues" evidence="4">
    <location>
        <begin position="86"/>
        <end position="101"/>
    </location>
</feature>
<dbReference type="InterPro" id="IPR036322">
    <property type="entry name" value="WD40_repeat_dom_sf"/>
</dbReference>
<feature type="repeat" description="WD" evidence="3">
    <location>
        <begin position="276"/>
        <end position="308"/>
    </location>
</feature>
<feature type="region of interest" description="Disordered" evidence="4">
    <location>
        <begin position="1"/>
        <end position="75"/>
    </location>
</feature>
<feature type="compositionally biased region" description="Low complexity" evidence="4">
    <location>
        <begin position="34"/>
        <end position="46"/>
    </location>
</feature>
<evidence type="ECO:0000256" key="3">
    <source>
        <dbReference type="PROSITE-ProRule" id="PRU00221"/>
    </source>
</evidence>
<dbReference type="SMART" id="SM00320">
    <property type="entry name" value="WD40"/>
    <property type="match status" value="5"/>
</dbReference>
<dbReference type="Pfam" id="PF00400">
    <property type="entry name" value="WD40"/>
    <property type="match status" value="5"/>
</dbReference>
<keyword evidence="1 3" id="KW-0853">WD repeat</keyword>
<dbReference type="InterPro" id="IPR015943">
    <property type="entry name" value="WD40/YVTN_repeat-like_dom_sf"/>
</dbReference>
<sequence>MTETVPEIRVTDSHAPDEDEFISPGASPNPSPGASPSLSPSPSLAATVSSNETGPKSRSDGEAKPTATSKILPNKIIRNLSAKDALNQSQTSLPQSADDSQASLAVIDPLSQHILKRTHTENLIPQKLRSSALEAAGNRDDGSAVAPPGDRSAPAEPARGETSAAAPQKEKRKGVSFLSRFMGNKRRDSSSDYNEDGSEQGDSRIEGMEARVFSHPVEHIAYSPRFPPPPKYIKVRSRNKREKDFNRLFLAQELQNSSTAEASQTSPTPKACATWALEFSKDGKYLAAGGEDKVVRVWAVISTQEEREAHENEEDATADHTGEDAIRLDAPVFKRNPIRVYKGHTSTVLDLSWSKNNFLLSSSMDKTVRLWHVSRAECLCCFKHNDFVTSIQFHPRDDRFFLAGSLDMKLRLWSIPDKSVAYWNQVPDLVTAVAFTPDGRIAIAGCLNGVCLFYDTEGLKYHTQIHVRSAHGRNAKGSKITGIQAINLPPDNPNGEVKLLITSNDSRVRLYNFRDKGLEIKFKGNENTCSQIRATFSDDARYVICGSEDRKAYIWTTGPAEGEKKDRQPVEFFEAHPAITTTAIFAPSKTRQLLGRSGDPLYDICNPPPVVLVSAESEISSKRSDDNLKATTTKGSSRRPSTNERPAESPGYIARSTHKNGNIIITADYLGLIKVFRQDCAYQKRRSDNWETASSFSRRIGSGFLGRSPSTSTKASAGRLRSNHNNALHGLSQPSSDRILSWRNSIVSNQSLDGGIYANANGNRHRSSSPRKPVSRKSFQSSRSAHRPTTNGSSHLARTPSASAPSLELAQNQQPQHHDHRFHIPLTSKSQHKQQQQQQQQQQPSTQSKDSLPSTSPPPPSQKQQPPQSNRSSTTTNGTTIPAAAAAVGAGNANATTSTPSSRAPSIPGLPKTTDENPLALQGDQSYLFWDQQNWRGQQFHLWQTDTGNGPNPNGEAGGGGGAGGGGQAGSDVDQNGLLRPPRASVVSRNSISSTLSSEESPLSGESSDDDADDEQLSCRRCGSTSFKAKTRARGGPQKLVCTNCGMTA</sequence>
<dbReference type="SUPFAM" id="SSF50978">
    <property type="entry name" value="WD40 repeat-like"/>
    <property type="match status" value="1"/>
</dbReference>
<feature type="region of interest" description="Disordered" evidence="4">
    <location>
        <begin position="757"/>
        <end position="919"/>
    </location>
</feature>
<dbReference type="PROSITE" id="PS50294">
    <property type="entry name" value="WD_REPEATS_REGION"/>
    <property type="match status" value="2"/>
</dbReference>
<dbReference type="FunCoup" id="A0A165JV19">
    <property type="interactions" value="58"/>
</dbReference>
<feature type="compositionally biased region" description="Basic residues" evidence="4">
    <location>
        <begin position="763"/>
        <end position="775"/>
    </location>
</feature>
<proteinExistence type="predicted"/>
<dbReference type="PANTHER" id="PTHR14221">
    <property type="entry name" value="WD REPEAT DOMAIN 44"/>
    <property type="match status" value="1"/>
</dbReference>
<protein>
    <submittedName>
        <fullName evidence="5">WD40 repeat-like protein</fullName>
    </submittedName>
</protein>
<dbReference type="RefSeq" id="XP_018192222.1">
    <property type="nucleotide sequence ID" value="XM_018334648.1"/>
</dbReference>
<dbReference type="InterPro" id="IPR001680">
    <property type="entry name" value="WD40_rpt"/>
</dbReference>
<dbReference type="OMA" id="DTEGLKW"/>
<evidence type="ECO:0000256" key="1">
    <source>
        <dbReference type="ARBA" id="ARBA00022574"/>
    </source>
</evidence>
<feature type="compositionally biased region" description="Low complexity" evidence="4">
    <location>
        <begin position="862"/>
        <end position="907"/>
    </location>
</feature>
<keyword evidence="6" id="KW-1185">Reference proteome</keyword>
<gene>
    <name evidence="5" type="ORF">L228DRAFT_265042</name>
</gene>
<dbReference type="Gene3D" id="2.130.10.10">
    <property type="entry name" value="YVTN repeat-like/Quinoprotein amine dehydrogenase"/>
    <property type="match status" value="1"/>
</dbReference>
<dbReference type="AlphaFoldDB" id="A0A165JV19"/>
<name>A0A165JV19_XYLHT</name>
<dbReference type="PROSITE" id="PS50082">
    <property type="entry name" value="WD_REPEATS_2"/>
    <property type="match status" value="3"/>
</dbReference>
<dbReference type="InterPro" id="IPR040324">
    <property type="entry name" value="WDR44/Dgr2"/>
</dbReference>
<evidence type="ECO:0000256" key="4">
    <source>
        <dbReference type="SAM" id="MobiDB-lite"/>
    </source>
</evidence>
<feature type="region of interest" description="Disordered" evidence="4">
    <location>
        <begin position="117"/>
        <end position="203"/>
    </location>
</feature>
<evidence type="ECO:0000313" key="5">
    <source>
        <dbReference type="EMBL" id="KZF26667.1"/>
    </source>
</evidence>
<feature type="compositionally biased region" description="Polar residues" evidence="4">
    <location>
        <begin position="779"/>
        <end position="815"/>
    </location>
</feature>
<feature type="repeat" description="WD" evidence="3">
    <location>
        <begin position="381"/>
        <end position="415"/>
    </location>
</feature>
<feature type="compositionally biased region" description="Acidic residues" evidence="4">
    <location>
        <begin position="1007"/>
        <end position="1016"/>
    </location>
</feature>
<feature type="compositionally biased region" description="Gly residues" evidence="4">
    <location>
        <begin position="956"/>
        <end position="969"/>
    </location>
</feature>
<feature type="compositionally biased region" description="Low complexity" evidence="4">
    <location>
        <begin position="985"/>
        <end position="1006"/>
    </location>
</feature>
<feature type="compositionally biased region" description="Low complexity" evidence="4">
    <location>
        <begin position="833"/>
        <end position="854"/>
    </location>
</feature>
<feature type="repeat" description="WD" evidence="3">
    <location>
        <begin position="341"/>
        <end position="381"/>
    </location>
</feature>
<evidence type="ECO:0000256" key="2">
    <source>
        <dbReference type="ARBA" id="ARBA00022737"/>
    </source>
</evidence>
<reference evidence="5 6" key="1">
    <citation type="journal article" date="2016" name="Fungal Biol.">
        <title>The genome of Xylona heveae provides a window into fungal endophytism.</title>
        <authorList>
            <person name="Gazis R."/>
            <person name="Kuo A."/>
            <person name="Riley R."/>
            <person name="LaButti K."/>
            <person name="Lipzen A."/>
            <person name="Lin J."/>
            <person name="Amirebrahimi M."/>
            <person name="Hesse C.N."/>
            <person name="Spatafora J.W."/>
            <person name="Henrissat B."/>
            <person name="Hainaut M."/>
            <person name="Grigoriev I.V."/>
            <person name="Hibbett D.S."/>
        </authorList>
    </citation>
    <scope>NUCLEOTIDE SEQUENCE [LARGE SCALE GENOMIC DNA]</scope>
    <source>
        <strain evidence="5 6">TC161</strain>
    </source>
</reference>
<dbReference type="OrthoDB" id="1932312at2759"/>
<dbReference type="STRING" id="1328760.A0A165JV19"/>
<feature type="compositionally biased region" description="Polar residues" evidence="4">
    <location>
        <begin position="629"/>
        <end position="640"/>
    </location>
</feature>
<dbReference type="PANTHER" id="PTHR14221:SF0">
    <property type="entry name" value="WD REPEAT-CONTAINING PROTEIN 44"/>
    <property type="match status" value="1"/>
</dbReference>
<dbReference type="InParanoid" id="A0A165JV19"/>
<feature type="region of interest" description="Disordered" evidence="4">
    <location>
        <begin position="943"/>
        <end position="1017"/>
    </location>
</feature>
<feature type="region of interest" description="Disordered" evidence="4">
    <location>
        <begin position="82"/>
        <end position="101"/>
    </location>
</feature>
<organism evidence="5 6">
    <name type="scientific">Xylona heveae (strain CBS 132557 / TC161)</name>
    <dbReference type="NCBI Taxonomy" id="1328760"/>
    <lineage>
        <taxon>Eukaryota</taxon>
        <taxon>Fungi</taxon>
        <taxon>Dikarya</taxon>
        <taxon>Ascomycota</taxon>
        <taxon>Pezizomycotina</taxon>
        <taxon>Xylonomycetes</taxon>
        <taxon>Xylonales</taxon>
        <taxon>Xylonaceae</taxon>
        <taxon>Xylona</taxon>
    </lineage>
</organism>
<evidence type="ECO:0000313" key="6">
    <source>
        <dbReference type="Proteomes" id="UP000076632"/>
    </source>
</evidence>
<dbReference type="Proteomes" id="UP000076632">
    <property type="component" value="Unassembled WGS sequence"/>
</dbReference>